<dbReference type="OrthoDB" id="4664297at2759"/>
<sequence>MQTNFLFSLLLNVEFERIDRIFDQLVSNVDYLQLDALLASSGVDVSSIAGPGKDRCTAVSSSPLRALFLLLTTTYLFFSEPLSSVVEQEVPIMPSVPLQVILSKESSANSNLGSATIHVTVKNTSPSPVYLLLWSSPLDPRAVAMGTVKFVSSKTNTTAPCLNIKINRKVPKSGYFSVEDDHIVMIPADGTAQRNLEAREPEVALTKGEKYLVKAQGHWMGVWTQENDGRNIEKLSVEDGLAGEFESNAIEIEIPAEGGEEL</sequence>
<proteinExistence type="predicted"/>
<keyword evidence="2" id="KW-1185">Reference proteome</keyword>
<name>A0A8T9AZR2_9HELO</name>
<dbReference type="AlphaFoldDB" id="A0A8T9AZR2"/>
<organism evidence="1 2">
    <name type="scientific">Lachnellula arida</name>
    <dbReference type="NCBI Taxonomy" id="1316785"/>
    <lineage>
        <taxon>Eukaryota</taxon>
        <taxon>Fungi</taxon>
        <taxon>Dikarya</taxon>
        <taxon>Ascomycota</taxon>
        <taxon>Pezizomycotina</taxon>
        <taxon>Leotiomycetes</taxon>
        <taxon>Helotiales</taxon>
        <taxon>Lachnaceae</taxon>
        <taxon>Lachnellula</taxon>
    </lineage>
</organism>
<evidence type="ECO:0000313" key="2">
    <source>
        <dbReference type="Proteomes" id="UP000469559"/>
    </source>
</evidence>
<dbReference type="Proteomes" id="UP000469559">
    <property type="component" value="Unassembled WGS sequence"/>
</dbReference>
<dbReference type="Gene3D" id="2.60.40.2970">
    <property type="match status" value="1"/>
</dbReference>
<comment type="caution">
    <text evidence="1">The sequence shown here is derived from an EMBL/GenBank/DDBJ whole genome shotgun (WGS) entry which is preliminary data.</text>
</comment>
<protein>
    <submittedName>
        <fullName evidence="1">Uncharacterized protein</fullName>
    </submittedName>
</protein>
<reference evidence="1 2" key="1">
    <citation type="submission" date="2018-05" db="EMBL/GenBank/DDBJ databases">
        <title>Whole genome sequencing for identification of molecular markers to develop diagnostic detection tools for the regulated plant pathogen Lachnellula willkommii.</title>
        <authorList>
            <person name="Giroux E."/>
            <person name="Bilodeau G."/>
        </authorList>
    </citation>
    <scope>NUCLEOTIDE SEQUENCE [LARGE SCALE GENOMIC DNA]</scope>
    <source>
        <strain evidence="1 2">CBS 203.66</strain>
    </source>
</reference>
<dbReference type="EMBL" id="QGMF01001049">
    <property type="protein sequence ID" value="TVY13228.1"/>
    <property type="molecule type" value="Genomic_DNA"/>
</dbReference>
<accession>A0A8T9AZR2</accession>
<gene>
    <name evidence="1" type="ORF">LARI1_G007708</name>
</gene>
<evidence type="ECO:0000313" key="1">
    <source>
        <dbReference type="EMBL" id="TVY13228.1"/>
    </source>
</evidence>